<evidence type="ECO:0008006" key="2">
    <source>
        <dbReference type="Google" id="ProtNLM"/>
    </source>
</evidence>
<accession>X0UUS6</accession>
<evidence type="ECO:0000313" key="1">
    <source>
        <dbReference type="EMBL" id="GAG09619.1"/>
    </source>
</evidence>
<organism evidence="1">
    <name type="scientific">marine sediment metagenome</name>
    <dbReference type="NCBI Taxonomy" id="412755"/>
    <lineage>
        <taxon>unclassified sequences</taxon>
        <taxon>metagenomes</taxon>
        <taxon>ecological metagenomes</taxon>
    </lineage>
</organism>
<proteinExistence type="predicted"/>
<dbReference type="EMBL" id="BARS01023270">
    <property type="protein sequence ID" value="GAG09619.1"/>
    <property type="molecule type" value="Genomic_DNA"/>
</dbReference>
<comment type="caution">
    <text evidence="1">The sequence shown here is derived from an EMBL/GenBank/DDBJ whole genome shotgun (WGS) entry which is preliminary data.</text>
</comment>
<dbReference type="InterPro" id="IPR017850">
    <property type="entry name" value="Alkaline_phosphatase_core_sf"/>
</dbReference>
<dbReference type="Gene3D" id="3.40.720.10">
    <property type="entry name" value="Alkaline Phosphatase, subunit A"/>
    <property type="match status" value="1"/>
</dbReference>
<sequence>MIFVLGIDAATWTVIRPNLDKLPAFGKLCEIGKCQEMVLKEKPVSPSIWCGMFCGKTYEEHGHDSFVAGDQLVKREEIKVEFIWDIMHREGKKVKALNVPFVVPPYSFGVDFKPVGFGLPTNEKEWQEELERVTQKTRELLNEDLDVLISTYTLLDRIQHFHWG</sequence>
<reference evidence="1" key="1">
    <citation type="journal article" date="2014" name="Front. Microbiol.">
        <title>High frequency of phylogenetically diverse reductive dehalogenase-homologous genes in deep subseafloor sedimentary metagenomes.</title>
        <authorList>
            <person name="Kawai M."/>
            <person name="Futagami T."/>
            <person name="Toyoda A."/>
            <person name="Takaki Y."/>
            <person name="Nishi S."/>
            <person name="Hori S."/>
            <person name="Arai W."/>
            <person name="Tsubouchi T."/>
            <person name="Morono Y."/>
            <person name="Uchiyama I."/>
            <person name="Ito T."/>
            <person name="Fujiyama A."/>
            <person name="Inagaki F."/>
            <person name="Takami H."/>
        </authorList>
    </citation>
    <scope>NUCLEOTIDE SEQUENCE</scope>
    <source>
        <strain evidence="1">Expedition CK06-06</strain>
    </source>
</reference>
<dbReference type="SUPFAM" id="SSF53649">
    <property type="entry name" value="Alkaline phosphatase-like"/>
    <property type="match status" value="1"/>
</dbReference>
<protein>
    <recommendedName>
        <fullName evidence="2">Metalloenzyme domain-containing protein</fullName>
    </recommendedName>
</protein>
<dbReference type="AlphaFoldDB" id="X0UUS6"/>
<feature type="non-terminal residue" evidence="1">
    <location>
        <position position="164"/>
    </location>
</feature>
<name>X0UUS6_9ZZZZ</name>
<gene>
    <name evidence="1" type="ORF">S01H1_37073</name>
</gene>